<dbReference type="AlphaFoldDB" id="H5T9K3"/>
<proteinExistence type="predicted"/>
<dbReference type="Pfam" id="PF12697">
    <property type="entry name" value="Abhydrolase_6"/>
    <property type="match status" value="1"/>
</dbReference>
<reference evidence="2 3" key="2">
    <citation type="journal article" date="2017" name="Antonie Van Leeuwenhoek">
        <title>Rhizobium rhizosphaerae sp. nov., a novel species isolated from rice rhizosphere.</title>
        <authorList>
            <person name="Zhao J.J."/>
            <person name="Zhang J."/>
            <person name="Zhang R.J."/>
            <person name="Zhang C.W."/>
            <person name="Yin H.Q."/>
            <person name="Zhang X.X."/>
        </authorList>
    </citation>
    <scope>NUCLEOTIDE SEQUENCE [LARGE SCALE GENOMIC DNA]</scope>
    <source>
        <strain evidence="2 3">ACAM 611</strain>
    </source>
</reference>
<gene>
    <name evidence="2" type="ORF">GPUN_0845</name>
</gene>
<dbReference type="InterPro" id="IPR029058">
    <property type="entry name" value="AB_hydrolase_fold"/>
</dbReference>
<dbReference type="eggNOG" id="COG0596">
    <property type="taxonomic scope" value="Bacteria"/>
</dbReference>
<dbReference type="PANTHER" id="PTHR43798">
    <property type="entry name" value="MONOACYLGLYCEROL LIPASE"/>
    <property type="match status" value="1"/>
</dbReference>
<evidence type="ECO:0000313" key="2">
    <source>
        <dbReference type="EMBL" id="GAB54980.1"/>
    </source>
</evidence>
<reference evidence="2 3" key="1">
    <citation type="journal article" date="2012" name="J. Bacteriol.">
        <title>Genome sequence of proteorhodopsin-containing sea ice bacterium Glaciecola punicea ACAM 611T.</title>
        <authorList>
            <person name="Qin Q.-L."/>
            <person name="Xie B.-B."/>
            <person name="Shu Y.-L."/>
            <person name="Rong J.-C."/>
            <person name="Zhao D.-L."/>
            <person name="Zhang X.-Y."/>
            <person name="Chen X.-L."/>
            <person name="Zhou B.-C."/>
            <person name="Zhanga Y.-Z."/>
        </authorList>
    </citation>
    <scope>NUCLEOTIDE SEQUENCE [LARGE SCALE GENOMIC DNA]</scope>
    <source>
        <strain evidence="2 3">ACAM 611</strain>
    </source>
</reference>
<keyword evidence="3" id="KW-1185">Reference proteome</keyword>
<dbReference type="GO" id="GO:0016020">
    <property type="term" value="C:membrane"/>
    <property type="evidence" value="ECO:0007669"/>
    <property type="project" value="TreeGrafter"/>
</dbReference>
<name>H5T9K3_9ALTE</name>
<evidence type="ECO:0000313" key="3">
    <source>
        <dbReference type="Proteomes" id="UP000053586"/>
    </source>
</evidence>
<dbReference type="Gene3D" id="3.40.50.1820">
    <property type="entry name" value="alpha/beta hydrolase"/>
    <property type="match status" value="1"/>
</dbReference>
<dbReference type="InterPro" id="IPR000073">
    <property type="entry name" value="AB_hydrolase_1"/>
</dbReference>
<evidence type="ECO:0000259" key="1">
    <source>
        <dbReference type="Pfam" id="PF12697"/>
    </source>
</evidence>
<keyword evidence="2" id="KW-0378">Hydrolase</keyword>
<dbReference type="GO" id="GO:0047372">
    <property type="term" value="F:monoacylglycerol lipase activity"/>
    <property type="evidence" value="ECO:0007669"/>
    <property type="project" value="UniProtKB-EC"/>
</dbReference>
<dbReference type="InterPro" id="IPR050266">
    <property type="entry name" value="AB_hydrolase_sf"/>
</dbReference>
<dbReference type="EC" id="3.1.1.23" evidence="2"/>
<feature type="domain" description="AB hydrolase-1" evidence="1">
    <location>
        <begin position="67"/>
        <end position="304"/>
    </location>
</feature>
<dbReference type="GO" id="GO:0046464">
    <property type="term" value="P:acylglycerol catabolic process"/>
    <property type="evidence" value="ECO:0007669"/>
    <property type="project" value="TreeGrafter"/>
</dbReference>
<dbReference type="OrthoDB" id="9780765at2"/>
<dbReference type="PANTHER" id="PTHR43798:SF5">
    <property type="entry name" value="MONOACYLGLYCEROL LIPASE ABHD6"/>
    <property type="match status" value="1"/>
</dbReference>
<protein>
    <submittedName>
        <fullName evidence="2">Abhydrolase domain-containing protein 6</fullName>
        <ecNumber evidence="2">3.1.1.23</ecNumber>
    </submittedName>
</protein>
<dbReference type="EMBL" id="BAET01000007">
    <property type="protein sequence ID" value="GAB54980.1"/>
    <property type="molecule type" value="Genomic_DNA"/>
</dbReference>
<organism evidence="2 3">
    <name type="scientific">Glaciecola punicea ACAM 611</name>
    <dbReference type="NCBI Taxonomy" id="1121923"/>
    <lineage>
        <taxon>Bacteria</taxon>
        <taxon>Pseudomonadati</taxon>
        <taxon>Pseudomonadota</taxon>
        <taxon>Gammaproteobacteria</taxon>
        <taxon>Alteromonadales</taxon>
        <taxon>Alteromonadaceae</taxon>
        <taxon>Glaciecola</taxon>
    </lineage>
</organism>
<dbReference type="SUPFAM" id="SSF53474">
    <property type="entry name" value="alpha/beta-Hydrolases"/>
    <property type="match status" value="1"/>
</dbReference>
<accession>H5T9K3</accession>
<dbReference type="RefSeq" id="WP_006003619.1">
    <property type="nucleotide sequence ID" value="NZ_BAET01000007.1"/>
</dbReference>
<dbReference type="Proteomes" id="UP000053586">
    <property type="component" value="Unassembled WGS sequence"/>
</dbReference>
<dbReference type="PRINTS" id="PR00111">
    <property type="entry name" value="ABHYDROLASE"/>
</dbReference>
<comment type="caution">
    <text evidence="2">The sequence shown here is derived from an EMBL/GenBank/DDBJ whole genome shotgun (WGS) entry which is preliminary data.</text>
</comment>
<sequence length="309" mass="35124">MFLLFLTIAFIVWCLFYTKHHGIGKFIYESSNSLETKAAKLIHVAQTKNGEAFSYLTNHQPSKPPMLLLHGFSADKTIWLKYAKLASKDYNLFIPDLMAHGDIQYNEQQNYSAYEQAKYVRRFLDIINLKEPINIVGNSMGGMIAAILAKVDTANNDDDHKAIAINKLVLLDPAGAKTELALQRKQEEHNPFAHDSVDESIAFFDLTMHKPPFVPPAVKAYLAHTNFLSRKEQLTHMLTDFFNPDEFFDVPFTTRANHIILIWGKEDQLLPVSDAQHWENLLGCKASVLCGIGHMPMVECPKQTYSFIH</sequence>
<dbReference type="STRING" id="56804.BAE46_00565"/>